<dbReference type="CDD" id="cd14820">
    <property type="entry name" value="TRAX"/>
    <property type="match status" value="1"/>
</dbReference>
<reference evidence="7 8" key="1">
    <citation type="journal article" date="2016" name="Sci. Rep.">
        <title>Insights into Adaptations to a Near-Obligate Nematode Endoparasitic Lifestyle from the Finished Genome of Drechmeria coniospora.</title>
        <authorList>
            <person name="Zhang L."/>
            <person name="Zhou Z."/>
            <person name="Guo Q."/>
            <person name="Fokkens L."/>
            <person name="Miskei M."/>
            <person name="Pocsi I."/>
            <person name="Zhang W."/>
            <person name="Chen M."/>
            <person name="Wang L."/>
            <person name="Sun Y."/>
            <person name="Donzelli B.G."/>
            <person name="Gibson D.M."/>
            <person name="Nelson D.R."/>
            <person name="Luo J.G."/>
            <person name="Rep M."/>
            <person name="Liu H."/>
            <person name="Yang S."/>
            <person name="Wang J."/>
            <person name="Krasnoff S.B."/>
            <person name="Xu Y."/>
            <person name="Molnar I."/>
            <person name="Lin M."/>
        </authorList>
    </citation>
    <scope>NUCLEOTIDE SEQUENCE [LARGE SCALE GENOMIC DNA]</scope>
    <source>
        <strain evidence="7 8">ARSEF 6962</strain>
    </source>
</reference>
<dbReference type="InterPro" id="IPR002848">
    <property type="entry name" value="Translin_fam"/>
</dbReference>
<dbReference type="InterPro" id="IPR016069">
    <property type="entry name" value="Translin_C"/>
</dbReference>
<proteinExistence type="inferred from homology"/>
<feature type="compositionally biased region" description="Basic and acidic residues" evidence="6">
    <location>
        <begin position="1"/>
        <end position="14"/>
    </location>
</feature>
<dbReference type="RefSeq" id="XP_040656928.1">
    <property type="nucleotide sequence ID" value="XM_040801895.1"/>
</dbReference>
<gene>
    <name evidence="7" type="ORF">DCS_04587</name>
</gene>
<dbReference type="EMBL" id="LAYC01000002">
    <property type="protein sequence ID" value="KYK57576.1"/>
    <property type="molecule type" value="Genomic_DNA"/>
</dbReference>
<dbReference type="STRING" id="98403.A0A151GKF5"/>
<dbReference type="GO" id="GO:0043565">
    <property type="term" value="F:sequence-specific DNA binding"/>
    <property type="evidence" value="ECO:0007669"/>
    <property type="project" value="InterPro"/>
</dbReference>
<evidence type="ECO:0000256" key="2">
    <source>
        <dbReference type="ARBA" id="ARBA00004496"/>
    </source>
</evidence>
<evidence type="ECO:0000256" key="3">
    <source>
        <dbReference type="ARBA" id="ARBA00005902"/>
    </source>
</evidence>
<name>A0A151GKF5_DRECN</name>
<comment type="subcellular location">
    <subcellularLocation>
        <location evidence="2">Cytoplasm</location>
    </subcellularLocation>
    <subcellularLocation>
        <location evidence="1">Nucleus</location>
    </subcellularLocation>
</comment>
<evidence type="ECO:0000256" key="5">
    <source>
        <dbReference type="ARBA" id="ARBA00023242"/>
    </source>
</evidence>
<accession>A0A151GKF5</accession>
<evidence type="ECO:0000313" key="8">
    <source>
        <dbReference type="Proteomes" id="UP000076580"/>
    </source>
</evidence>
<protein>
    <submittedName>
        <fullName evidence="7">Translin-associated protein X</fullName>
    </submittedName>
</protein>
<dbReference type="Pfam" id="PF01997">
    <property type="entry name" value="Translin"/>
    <property type="match status" value="1"/>
</dbReference>
<dbReference type="SUPFAM" id="SSF74784">
    <property type="entry name" value="Translin"/>
    <property type="match status" value="1"/>
</dbReference>
<dbReference type="Gene3D" id="1.20.58.200">
    <property type="entry name" value="Translin, domain 2"/>
    <property type="match status" value="1"/>
</dbReference>
<organism evidence="7 8">
    <name type="scientific">Drechmeria coniospora</name>
    <name type="common">Nematophagous fungus</name>
    <name type="synonym">Meria coniospora</name>
    <dbReference type="NCBI Taxonomy" id="98403"/>
    <lineage>
        <taxon>Eukaryota</taxon>
        <taxon>Fungi</taxon>
        <taxon>Dikarya</taxon>
        <taxon>Ascomycota</taxon>
        <taxon>Pezizomycotina</taxon>
        <taxon>Sordariomycetes</taxon>
        <taxon>Hypocreomycetidae</taxon>
        <taxon>Hypocreales</taxon>
        <taxon>Ophiocordycipitaceae</taxon>
        <taxon>Drechmeria</taxon>
    </lineage>
</organism>
<evidence type="ECO:0000313" key="7">
    <source>
        <dbReference type="EMBL" id="KYK57576.1"/>
    </source>
</evidence>
<evidence type="ECO:0000256" key="6">
    <source>
        <dbReference type="SAM" id="MobiDB-lite"/>
    </source>
</evidence>
<evidence type="ECO:0000256" key="1">
    <source>
        <dbReference type="ARBA" id="ARBA00004123"/>
    </source>
</evidence>
<dbReference type="Proteomes" id="UP000076580">
    <property type="component" value="Chromosome 02"/>
</dbReference>
<evidence type="ECO:0000256" key="4">
    <source>
        <dbReference type="ARBA" id="ARBA00022490"/>
    </source>
</evidence>
<dbReference type="GO" id="GO:0005634">
    <property type="term" value="C:nucleus"/>
    <property type="evidence" value="ECO:0007669"/>
    <property type="project" value="UniProtKB-SubCell"/>
</dbReference>
<comment type="caution">
    <text evidence="7">The sequence shown here is derived from an EMBL/GenBank/DDBJ whole genome shotgun (WGS) entry which is preliminary data.</text>
</comment>
<dbReference type="GeneID" id="63717230"/>
<dbReference type="InterPro" id="IPR016068">
    <property type="entry name" value="Translin_N"/>
</dbReference>
<sequence>MSGGGVKRDRDGRMKKALAPDAPRGRFHTMFEHFRDELDEHYDRRERIVKTSRDVTAQSKKMVKTLNQDVPPHIQKDIDARMADITRLLAAVAPDLQSLNRHRYTWPMRCLEELVEALSFAYYLQHQRLITLEQAQASVPVDIRLTAHDYMFGVFDLFGEMMRFATVQRALVVGDSQNRTILRDIQELACAFEMLPNVPTKDYRNKMETMRQSVRKVENLGYGLVVRGSERPSGWVPDMQDQGPEPVSPV</sequence>
<feature type="region of interest" description="Disordered" evidence="6">
    <location>
        <begin position="1"/>
        <end position="22"/>
    </location>
</feature>
<comment type="similarity">
    <text evidence="3">Belongs to the translin family.</text>
</comment>
<keyword evidence="4" id="KW-0963">Cytoplasm</keyword>
<keyword evidence="8" id="KW-1185">Reference proteome</keyword>
<dbReference type="Gene3D" id="1.20.58.190">
    <property type="entry name" value="Translin, domain 1"/>
    <property type="match status" value="1"/>
</dbReference>
<dbReference type="InParanoid" id="A0A151GKF5"/>
<dbReference type="InterPro" id="IPR036081">
    <property type="entry name" value="Translin_sf"/>
</dbReference>
<dbReference type="GO" id="GO:0005737">
    <property type="term" value="C:cytoplasm"/>
    <property type="evidence" value="ECO:0007669"/>
    <property type="project" value="UniProtKB-SubCell"/>
</dbReference>
<dbReference type="PANTHER" id="PTHR10741">
    <property type="entry name" value="TRANSLIN AND TRANSLIN ASSOCIATED PROTEIN X"/>
    <property type="match status" value="1"/>
</dbReference>
<dbReference type="OrthoDB" id="31005at2759"/>
<keyword evidence="5" id="KW-0539">Nucleus</keyword>
<dbReference type="AlphaFoldDB" id="A0A151GKF5"/>